<dbReference type="Pfam" id="PF00583">
    <property type="entry name" value="Acetyltransf_1"/>
    <property type="match status" value="1"/>
</dbReference>
<dbReference type="STRING" id="134849.SAMN05443668_107319"/>
<keyword evidence="5" id="KW-1185">Reference proteome</keyword>
<dbReference type="PROSITE" id="PS51186">
    <property type="entry name" value="GNAT"/>
    <property type="match status" value="1"/>
</dbReference>
<dbReference type="PANTHER" id="PTHR43877:SF2">
    <property type="entry name" value="AMINOALKYLPHOSPHONATE N-ACETYLTRANSFERASE-RELATED"/>
    <property type="match status" value="1"/>
</dbReference>
<dbReference type="InterPro" id="IPR016181">
    <property type="entry name" value="Acyl_CoA_acyltransferase"/>
</dbReference>
<proteinExistence type="predicted"/>
<organism evidence="4 5">
    <name type="scientific">Cryptosporangium aurantiacum</name>
    <dbReference type="NCBI Taxonomy" id="134849"/>
    <lineage>
        <taxon>Bacteria</taxon>
        <taxon>Bacillati</taxon>
        <taxon>Actinomycetota</taxon>
        <taxon>Actinomycetes</taxon>
        <taxon>Cryptosporangiales</taxon>
        <taxon>Cryptosporangiaceae</taxon>
        <taxon>Cryptosporangium</taxon>
    </lineage>
</organism>
<dbReference type="AlphaFoldDB" id="A0A1M7TY10"/>
<evidence type="ECO:0000313" key="4">
    <source>
        <dbReference type="EMBL" id="SHN75533.1"/>
    </source>
</evidence>
<dbReference type="InterPro" id="IPR050832">
    <property type="entry name" value="Bact_Acetyltransf"/>
</dbReference>
<keyword evidence="2" id="KW-0012">Acyltransferase</keyword>
<evidence type="ECO:0000256" key="1">
    <source>
        <dbReference type="ARBA" id="ARBA00022679"/>
    </source>
</evidence>
<evidence type="ECO:0000313" key="5">
    <source>
        <dbReference type="Proteomes" id="UP000184440"/>
    </source>
</evidence>
<dbReference type="CDD" id="cd04301">
    <property type="entry name" value="NAT_SF"/>
    <property type="match status" value="1"/>
</dbReference>
<evidence type="ECO:0000256" key="2">
    <source>
        <dbReference type="ARBA" id="ARBA00023315"/>
    </source>
</evidence>
<reference evidence="4 5" key="1">
    <citation type="submission" date="2016-11" db="EMBL/GenBank/DDBJ databases">
        <authorList>
            <person name="Jaros S."/>
            <person name="Januszkiewicz K."/>
            <person name="Wedrychowicz H."/>
        </authorList>
    </citation>
    <scope>NUCLEOTIDE SEQUENCE [LARGE SCALE GENOMIC DNA]</scope>
    <source>
        <strain evidence="4 5">DSM 46144</strain>
    </source>
</reference>
<dbReference type="SUPFAM" id="SSF55729">
    <property type="entry name" value="Acyl-CoA N-acyltransferases (Nat)"/>
    <property type="match status" value="1"/>
</dbReference>
<keyword evidence="1 4" id="KW-0808">Transferase</keyword>
<gene>
    <name evidence="4" type="ORF">SAMN05443668_107319</name>
</gene>
<feature type="domain" description="N-acetyltransferase" evidence="3">
    <location>
        <begin position="16"/>
        <end position="168"/>
    </location>
</feature>
<evidence type="ECO:0000259" key="3">
    <source>
        <dbReference type="PROSITE" id="PS51186"/>
    </source>
</evidence>
<accession>A0A1M7TY10</accession>
<dbReference type="PANTHER" id="PTHR43877">
    <property type="entry name" value="AMINOALKYLPHOSPHONATE N-ACETYLTRANSFERASE-RELATED-RELATED"/>
    <property type="match status" value="1"/>
</dbReference>
<name>A0A1M7TY10_9ACTN</name>
<dbReference type="EMBL" id="FRCS01000007">
    <property type="protein sequence ID" value="SHN75533.1"/>
    <property type="molecule type" value="Genomic_DNA"/>
</dbReference>
<protein>
    <submittedName>
        <fullName evidence="4">Acetyltransferase (GNAT) family protein</fullName>
    </submittedName>
</protein>
<dbReference type="InterPro" id="IPR000182">
    <property type="entry name" value="GNAT_dom"/>
</dbReference>
<sequence length="184" mass="20251">MLTIASLPASDSRDDVLVARLADLVNEVYETAEQGLWIPGTTRTTVDEIAELIRAGELWVARLDDEVVGCVRIRQLDERTAEFGMLVAAPKYRGIGIGRELVRFAEKAGRSAGAAVMQLEVLVPQDWAHPSKEFLRDWYGRIGYRVVRTGDFQVAEPRLAPLLATPCDYVVFHKPLTGGKASAG</sequence>
<dbReference type="GO" id="GO:0016747">
    <property type="term" value="F:acyltransferase activity, transferring groups other than amino-acyl groups"/>
    <property type="evidence" value="ECO:0007669"/>
    <property type="project" value="InterPro"/>
</dbReference>
<dbReference type="Gene3D" id="3.40.630.30">
    <property type="match status" value="1"/>
</dbReference>
<dbReference type="Proteomes" id="UP000184440">
    <property type="component" value="Unassembled WGS sequence"/>
</dbReference>